<dbReference type="PANTHER" id="PTHR13767:SF2">
    <property type="entry name" value="PSEUDOURIDYLATE SYNTHASE TRUB1"/>
    <property type="match status" value="1"/>
</dbReference>
<name>A0A4R3L2M3_9BACL</name>
<evidence type="ECO:0000256" key="1">
    <source>
        <dbReference type="ARBA" id="ARBA00000385"/>
    </source>
</evidence>
<dbReference type="FunFam" id="3.30.2350.10:FF:000011">
    <property type="entry name" value="tRNA pseudouridine synthase B"/>
    <property type="match status" value="1"/>
</dbReference>
<keyword evidence="4 5" id="KW-0413">Isomerase</keyword>
<organism evidence="8 9">
    <name type="scientific">Hazenella coriacea</name>
    <dbReference type="NCBI Taxonomy" id="1179467"/>
    <lineage>
        <taxon>Bacteria</taxon>
        <taxon>Bacillati</taxon>
        <taxon>Bacillota</taxon>
        <taxon>Bacilli</taxon>
        <taxon>Bacillales</taxon>
        <taxon>Thermoactinomycetaceae</taxon>
        <taxon>Hazenella</taxon>
    </lineage>
</organism>
<dbReference type="GO" id="GO:1990481">
    <property type="term" value="P:mRNA pseudouridine synthesis"/>
    <property type="evidence" value="ECO:0007669"/>
    <property type="project" value="TreeGrafter"/>
</dbReference>
<evidence type="ECO:0000256" key="4">
    <source>
        <dbReference type="ARBA" id="ARBA00023235"/>
    </source>
</evidence>
<evidence type="ECO:0000313" key="8">
    <source>
        <dbReference type="EMBL" id="TCS92551.1"/>
    </source>
</evidence>
<dbReference type="AlphaFoldDB" id="A0A4R3L2M3"/>
<sequence length="308" mass="34306">MKHGIIPVYKPRGLTSHDVVGKIRRLAGQKRVGHTGTLDPEVEGVLPICLGQATRLVEYIQELPKRYKGSLLLGTATDTEDQTGKVIEEVDVVKISQEEVEEVFSSFLGTIEQVPPMYSAVKVGGKRLYDLARQGVEVKRPSRQVTIYQLHCTRVTQGKRPQIDFDVVCSKGTYVRTLCVDIGRALGYPAHMASLIRTESGPFRTADCFTFSELELVAEKGSWEEVLTPLDAVLGHFPSVILEEEDALRALDGWSLQVDFEKGALSHHSLVRVYSESGRFCGLYRLEEPLAKPEKVFRDVDVECKSST</sequence>
<proteinExistence type="inferred from homology"/>
<feature type="domain" description="Pseudouridine synthase II N-terminal" evidence="6">
    <location>
        <begin position="24"/>
        <end position="175"/>
    </location>
</feature>
<dbReference type="EC" id="5.4.99.25" evidence="5"/>
<keyword evidence="3 5" id="KW-0819">tRNA processing</keyword>
<dbReference type="SUPFAM" id="SSF55120">
    <property type="entry name" value="Pseudouridine synthase"/>
    <property type="match status" value="1"/>
</dbReference>
<accession>A0A4R3L2M3</accession>
<evidence type="ECO:0000256" key="3">
    <source>
        <dbReference type="ARBA" id="ARBA00022694"/>
    </source>
</evidence>
<dbReference type="NCBIfam" id="TIGR00431">
    <property type="entry name" value="TruB"/>
    <property type="match status" value="1"/>
</dbReference>
<evidence type="ECO:0000256" key="5">
    <source>
        <dbReference type="HAMAP-Rule" id="MF_01080"/>
    </source>
</evidence>
<dbReference type="InterPro" id="IPR020103">
    <property type="entry name" value="PsdUridine_synth_cat_dom_sf"/>
</dbReference>
<dbReference type="GO" id="GO:0003723">
    <property type="term" value="F:RNA binding"/>
    <property type="evidence" value="ECO:0007669"/>
    <property type="project" value="InterPro"/>
</dbReference>
<dbReference type="HAMAP" id="MF_01080">
    <property type="entry name" value="TruB_bact"/>
    <property type="match status" value="1"/>
</dbReference>
<dbReference type="OrthoDB" id="9802309at2"/>
<feature type="active site" description="Nucleophile" evidence="5">
    <location>
        <position position="39"/>
    </location>
</feature>
<dbReference type="InterPro" id="IPR014780">
    <property type="entry name" value="tRNA_psdUridine_synth_TruB"/>
</dbReference>
<dbReference type="RefSeq" id="WP_131926540.1">
    <property type="nucleotide sequence ID" value="NZ_SMAG01000011.1"/>
</dbReference>
<dbReference type="InterPro" id="IPR002501">
    <property type="entry name" value="PsdUridine_synth_N"/>
</dbReference>
<dbReference type="PANTHER" id="PTHR13767">
    <property type="entry name" value="TRNA-PSEUDOURIDINE SYNTHASE"/>
    <property type="match status" value="1"/>
</dbReference>
<dbReference type="GO" id="GO:0160148">
    <property type="term" value="F:tRNA pseudouridine(55) synthase activity"/>
    <property type="evidence" value="ECO:0007669"/>
    <property type="project" value="UniProtKB-EC"/>
</dbReference>
<dbReference type="Gene3D" id="3.30.2350.10">
    <property type="entry name" value="Pseudouridine synthase"/>
    <property type="match status" value="1"/>
</dbReference>
<dbReference type="CDD" id="cd02573">
    <property type="entry name" value="PseudoU_synth_EcTruB"/>
    <property type="match status" value="1"/>
</dbReference>
<dbReference type="InterPro" id="IPR032819">
    <property type="entry name" value="TruB_C"/>
</dbReference>
<protein>
    <recommendedName>
        <fullName evidence="5">tRNA pseudouridine synthase B</fullName>
        <ecNumber evidence="5">5.4.99.25</ecNumber>
    </recommendedName>
    <alternativeName>
        <fullName evidence="5">tRNA pseudouridine(55) synthase</fullName>
        <shortName evidence="5">Psi55 synthase</shortName>
    </alternativeName>
    <alternativeName>
        <fullName evidence="5">tRNA pseudouridylate synthase</fullName>
    </alternativeName>
    <alternativeName>
        <fullName evidence="5">tRNA-uridine isomerase</fullName>
    </alternativeName>
</protein>
<evidence type="ECO:0000259" key="6">
    <source>
        <dbReference type="Pfam" id="PF01509"/>
    </source>
</evidence>
<evidence type="ECO:0000259" key="7">
    <source>
        <dbReference type="Pfam" id="PF16198"/>
    </source>
</evidence>
<comment type="function">
    <text evidence="5">Responsible for synthesis of pseudouridine from uracil-55 in the psi GC loop of transfer RNAs.</text>
</comment>
<evidence type="ECO:0000313" key="9">
    <source>
        <dbReference type="Proteomes" id="UP000294937"/>
    </source>
</evidence>
<comment type="similarity">
    <text evidence="2 5">Belongs to the pseudouridine synthase TruB family. Type 1 subfamily.</text>
</comment>
<reference evidence="8 9" key="1">
    <citation type="submission" date="2019-03" db="EMBL/GenBank/DDBJ databases">
        <title>Genomic Encyclopedia of Type Strains, Phase IV (KMG-IV): sequencing the most valuable type-strain genomes for metagenomic binning, comparative biology and taxonomic classification.</title>
        <authorList>
            <person name="Goeker M."/>
        </authorList>
    </citation>
    <scope>NUCLEOTIDE SEQUENCE [LARGE SCALE GENOMIC DNA]</scope>
    <source>
        <strain evidence="8 9">DSM 45707</strain>
    </source>
</reference>
<dbReference type="Pfam" id="PF01509">
    <property type="entry name" value="TruB_N"/>
    <property type="match status" value="1"/>
</dbReference>
<dbReference type="EMBL" id="SMAG01000011">
    <property type="protein sequence ID" value="TCS92551.1"/>
    <property type="molecule type" value="Genomic_DNA"/>
</dbReference>
<evidence type="ECO:0000256" key="2">
    <source>
        <dbReference type="ARBA" id="ARBA00005642"/>
    </source>
</evidence>
<dbReference type="GO" id="GO:0031119">
    <property type="term" value="P:tRNA pseudouridine synthesis"/>
    <property type="evidence" value="ECO:0007669"/>
    <property type="project" value="UniProtKB-UniRule"/>
</dbReference>
<gene>
    <name evidence="5" type="primary">truB</name>
    <name evidence="8" type="ORF">EDD58_11115</name>
</gene>
<comment type="caution">
    <text evidence="8">The sequence shown here is derived from an EMBL/GenBank/DDBJ whole genome shotgun (WGS) entry which is preliminary data.</text>
</comment>
<feature type="domain" description="tRNA pseudouridylate synthase B C-terminal" evidence="7">
    <location>
        <begin position="176"/>
        <end position="234"/>
    </location>
</feature>
<dbReference type="Pfam" id="PF16198">
    <property type="entry name" value="TruB_C_2"/>
    <property type="match status" value="1"/>
</dbReference>
<comment type="catalytic activity">
    <reaction evidence="1 5">
        <text>uridine(55) in tRNA = pseudouridine(55) in tRNA</text>
        <dbReference type="Rhea" id="RHEA:42532"/>
        <dbReference type="Rhea" id="RHEA-COMP:10101"/>
        <dbReference type="Rhea" id="RHEA-COMP:10102"/>
        <dbReference type="ChEBI" id="CHEBI:65314"/>
        <dbReference type="ChEBI" id="CHEBI:65315"/>
        <dbReference type="EC" id="5.4.99.25"/>
    </reaction>
</comment>
<dbReference type="Proteomes" id="UP000294937">
    <property type="component" value="Unassembled WGS sequence"/>
</dbReference>
<keyword evidence="9" id="KW-1185">Reference proteome</keyword>